<dbReference type="Gene3D" id="1.10.555.10">
    <property type="entry name" value="Rho GTPase activation protein"/>
    <property type="match status" value="1"/>
</dbReference>
<dbReference type="GO" id="GO:0046872">
    <property type="term" value="F:metal ion binding"/>
    <property type="evidence" value="ECO:0007669"/>
    <property type="project" value="UniProtKB-KW"/>
</dbReference>
<keyword evidence="1" id="KW-0343">GTPase activation</keyword>
<feature type="domain" description="LIM zinc-binding" evidence="7">
    <location>
        <begin position="19"/>
        <end position="81"/>
    </location>
</feature>
<dbReference type="SUPFAM" id="SSF48350">
    <property type="entry name" value="GTPase activation domain, GAP"/>
    <property type="match status" value="1"/>
</dbReference>
<dbReference type="PROSITE" id="PS50238">
    <property type="entry name" value="RHOGAP"/>
    <property type="match status" value="1"/>
</dbReference>
<evidence type="ECO:0000256" key="2">
    <source>
        <dbReference type="ARBA" id="ARBA00022723"/>
    </source>
</evidence>
<feature type="compositionally biased region" description="Pro residues" evidence="6">
    <location>
        <begin position="535"/>
        <end position="544"/>
    </location>
</feature>
<evidence type="ECO:0000256" key="1">
    <source>
        <dbReference type="ARBA" id="ARBA00022468"/>
    </source>
</evidence>
<proteinExistence type="predicted"/>
<feature type="region of interest" description="Disordered" evidence="6">
    <location>
        <begin position="812"/>
        <end position="864"/>
    </location>
</feature>
<feature type="compositionally biased region" description="Polar residues" evidence="6">
    <location>
        <begin position="628"/>
        <end position="638"/>
    </location>
</feature>
<feature type="compositionally biased region" description="Pro residues" evidence="6">
    <location>
        <begin position="510"/>
        <end position="526"/>
    </location>
</feature>
<dbReference type="CDD" id="cd09395">
    <property type="entry name" value="LIM2_Rga"/>
    <property type="match status" value="1"/>
</dbReference>
<keyword evidence="4" id="KW-0440">LIM domain</keyword>
<feature type="region of interest" description="Disordered" evidence="6">
    <location>
        <begin position="948"/>
        <end position="975"/>
    </location>
</feature>
<feature type="compositionally biased region" description="Polar residues" evidence="6">
    <location>
        <begin position="960"/>
        <end position="969"/>
    </location>
</feature>
<dbReference type="FunFam" id="1.10.555.10:FF:000043">
    <property type="entry name" value="Rho GTPase activator Rga"/>
    <property type="match status" value="1"/>
</dbReference>
<dbReference type="Proteomes" id="UP001152607">
    <property type="component" value="Unassembled WGS sequence"/>
</dbReference>
<keyword evidence="2 4" id="KW-0479">Metal-binding</keyword>
<feature type="region of interest" description="Disordered" evidence="6">
    <location>
        <begin position="241"/>
        <end position="572"/>
    </location>
</feature>
<protein>
    <recommendedName>
        <fullName evidence="11">RhoGAP-domain-containing protein</fullName>
    </recommendedName>
</protein>
<evidence type="ECO:0000259" key="7">
    <source>
        <dbReference type="PROSITE" id="PS50023"/>
    </source>
</evidence>
<dbReference type="InterPro" id="IPR001781">
    <property type="entry name" value="Znf_LIM"/>
</dbReference>
<feature type="coiled-coil region" evidence="5">
    <location>
        <begin position="755"/>
        <end position="803"/>
    </location>
</feature>
<dbReference type="InterPro" id="IPR008936">
    <property type="entry name" value="Rho_GTPase_activation_prot"/>
</dbReference>
<feature type="compositionally biased region" description="Low complexity" evidence="6">
    <location>
        <begin position="424"/>
        <end position="434"/>
    </location>
</feature>
<evidence type="ECO:0008006" key="11">
    <source>
        <dbReference type="Google" id="ProtNLM"/>
    </source>
</evidence>
<dbReference type="EMBL" id="CAOQHR010000004">
    <property type="protein sequence ID" value="CAI6334109.1"/>
    <property type="molecule type" value="Genomic_DNA"/>
</dbReference>
<dbReference type="GO" id="GO:0007165">
    <property type="term" value="P:signal transduction"/>
    <property type="evidence" value="ECO:0007669"/>
    <property type="project" value="InterPro"/>
</dbReference>
<dbReference type="Gene3D" id="2.10.110.10">
    <property type="entry name" value="Cysteine Rich Protein"/>
    <property type="match status" value="2"/>
</dbReference>
<feature type="compositionally biased region" description="Polar residues" evidence="6">
    <location>
        <begin position="487"/>
        <end position="497"/>
    </location>
</feature>
<feature type="compositionally biased region" description="Polar residues" evidence="6">
    <location>
        <begin position="551"/>
        <end position="561"/>
    </location>
</feature>
<dbReference type="PROSITE" id="PS50023">
    <property type="entry name" value="LIM_DOMAIN_2"/>
    <property type="match status" value="1"/>
</dbReference>
<comment type="caution">
    <text evidence="9">The sequence shown here is derived from an EMBL/GenBank/DDBJ whole genome shotgun (WGS) entry which is preliminary data.</text>
</comment>
<dbReference type="Pfam" id="PF00412">
    <property type="entry name" value="LIM"/>
    <property type="match status" value="1"/>
</dbReference>
<feature type="compositionally biased region" description="Basic and acidic residues" evidence="6">
    <location>
        <begin position="283"/>
        <end position="302"/>
    </location>
</feature>
<dbReference type="GO" id="GO:0005938">
    <property type="term" value="C:cell cortex"/>
    <property type="evidence" value="ECO:0007669"/>
    <property type="project" value="UniProtKB-ARBA"/>
</dbReference>
<sequence>MESPGGYPESPLAEDDVVYPCKGCGEILEEGKAFELAGNRWHIDCFRCNTCGTLLDSDANLLLLGDGSLICNNCTYSCNHCGNKIEDLAILTGDQAFCANCFRCRNCKRKIENLRYARTSQGIFCMTCHESLMARRRKKTKKPPSTTVAPKVDKSLPALPPSAPQASSQFTPDLDTPSDVFSEPPTADVSPRPHPRRNESSTTNFRRDASPNSLQSLRHDSNAYKDANHSEASDMGEDHGILLPFALDPNPAPGPSPLNNKHHPRPGDPKSSRDYFNRPGPSGHREHLKENRSRSASAERHNNSSPHIAFQEKGRQNSEQVLDTMRKRKDTTSEASGAAPAAAPAQDRTRSQHASPAPSQPTETFKLQEVPKNKRAEARKNSVAKSPSRGSPATDMDGRLLSPATDSQSASPVPLDSHVRDDSPSTSSSSYSSTQRVERPARGDSLANALRPAANSSASKKDHSASSPTTPTVAQTDRHPSIPGPHLQQNGSSSISSLADAIPHRSLTDPPVPPQRSAGRPPPPPATSDNFISPRAPPHPPQPPHNHRPTDSTSTVTSETLSPGALPRYSAQGDFSMDEDFARLLSGQEGQEKEGGVLRRVSNAMSKHGRSFSDRGSINQRGHKKWPTNGSIDISSPTMPSPDSREENVNLRNELRRCQQKIAELEAEKNGLQESVHNAADLKQANTMLREKRNTMAVLDTQREMVIRELEIMTEHLKRAKDNSTSIDYNQLKSDVIKDFASALQKLKDTMGGQIEDLITKRAALTDEISNLIQMKDKGFQEYESLSAQNKKLQDMNQNLIESIQGTLKSNKQANGNQTLDSLRSPANGLGIYQTHHKGGKSEISFDTHPMPHEPSYSNLHEPEGEATLAQPQVVNIRKGKPTKFANWKKGGQAMKSVTKGFKGAFAAAEPRREDEYNNVKVIGTPYGTTHTQPDLASLAGTTIANSTKSKEDPVARSWFTGSKTTPNKPQDGRYKPMQHGNGSGNVAENPTGLFANDLITRCDMEKRMIPAIVSRCIEEVESRGMDVEGIYRKSGGSSQVNQVKQGFEDNEEYDISDPDLDIHSVTSALKNYFHKLPTPLITYDAYDAFLAAGSHSIPGQKAKAMHDALQDIPRQHYDTLQFLVFHLSRVIQHAKENLMTPLNLAVVFAPTIMRPSDVARELTDMQAQRNAVQALLENHKNIFFDDE</sequence>
<dbReference type="FunFam" id="2.10.110.10:FF:000044">
    <property type="entry name" value="Rho GTPase activator Rga"/>
    <property type="match status" value="1"/>
</dbReference>
<evidence type="ECO:0000313" key="10">
    <source>
        <dbReference type="Proteomes" id="UP001152607"/>
    </source>
</evidence>
<dbReference type="PANTHER" id="PTHR23176:SF128">
    <property type="entry name" value="RHO GTPASE-ACTIVATING PROTEIN RGD1"/>
    <property type="match status" value="1"/>
</dbReference>
<feature type="compositionally biased region" description="Polar residues" evidence="6">
    <location>
        <begin position="200"/>
        <end position="216"/>
    </location>
</feature>
<evidence type="ECO:0000256" key="6">
    <source>
        <dbReference type="SAM" id="MobiDB-lite"/>
    </source>
</evidence>
<gene>
    <name evidence="9" type="ORF">PDIGIT_LOCUS7163</name>
</gene>
<dbReference type="CDD" id="cd00159">
    <property type="entry name" value="RhoGAP"/>
    <property type="match status" value="1"/>
</dbReference>
<keyword evidence="3 4" id="KW-0862">Zinc</keyword>
<dbReference type="GO" id="GO:0005096">
    <property type="term" value="F:GTPase activator activity"/>
    <property type="evidence" value="ECO:0007669"/>
    <property type="project" value="UniProtKB-KW"/>
</dbReference>
<dbReference type="InterPro" id="IPR000198">
    <property type="entry name" value="RhoGAP_dom"/>
</dbReference>
<keyword evidence="5" id="KW-0175">Coiled coil</keyword>
<keyword evidence="10" id="KW-1185">Reference proteome</keyword>
<reference evidence="9" key="1">
    <citation type="submission" date="2023-01" db="EMBL/GenBank/DDBJ databases">
        <authorList>
            <person name="Van Ghelder C."/>
            <person name="Rancurel C."/>
        </authorList>
    </citation>
    <scope>NUCLEOTIDE SEQUENCE</scope>
    <source>
        <strain evidence="9">CNCM I-4278</strain>
    </source>
</reference>
<feature type="region of interest" description="Disordered" evidence="6">
    <location>
        <begin position="605"/>
        <end position="646"/>
    </location>
</feature>
<dbReference type="CDD" id="cd09394">
    <property type="entry name" value="LIM1_Rga"/>
    <property type="match status" value="1"/>
</dbReference>
<evidence type="ECO:0000256" key="5">
    <source>
        <dbReference type="SAM" id="Coils"/>
    </source>
</evidence>
<feature type="domain" description="Rho-GAP" evidence="8">
    <location>
        <begin position="997"/>
        <end position="1184"/>
    </location>
</feature>
<feature type="compositionally biased region" description="Basic and acidic residues" evidence="6">
    <location>
        <begin position="369"/>
        <end position="380"/>
    </location>
</feature>
<dbReference type="InterPro" id="IPR050729">
    <property type="entry name" value="Rho-GAP"/>
</dbReference>
<evidence type="ECO:0000256" key="4">
    <source>
        <dbReference type="PROSITE-ProRule" id="PRU00125"/>
    </source>
</evidence>
<feature type="coiled-coil region" evidence="5">
    <location>
        <begin position="648"/>
        <end position="723"/>
    </location>
</feature>
<dbReference type="SMART" id="SM00132">
    <property type="entry name" value="LIM"/>
    <property type="match status" value="2"/>
</dbReference>
<dbReference type="AlphaFoldDB" id="A0A9W4UEZ5"/>
<dbReference type="Pfam" id="PF00620">
    <property type="entry name" value="RhoGAP"/>
    <property type="match status" value="1"/>
</dbReference>
<evidence type="ECO:0000313" key="9">
    <source>
        <dbReference type="EMBL" id="CAI6334109.1"/>
    </source>
</evidence>
<dbReference type="SMART" id="SM00324">
    <property type="entry name" value="RhoGAP"/>
    <property type="match status" value="1"/>
</dbReference>
<feature type="region of interest" description="Disordered" evidence="6">
    <location>
        <begin position="136"/>
        <end position="219"/>
    </location>
</feature>
<evidence type="ECO:0000259" key="8">
    <source>
        <dbReference type="PROSITE" id="PS50238"/>
    </source>
</evidence>
<dbReference type="PANTHER" id="PTHR23176">
    <property type="entry name" value="RHO/RAC/CDC GTPASE-ACTIVATING PROTEIN"/>
    <property type="match status" value="1"/>
</dbReference>
<accession>A0A9W4UEZ5</accession>
<organism evidence="9 10">
    <name type="scientific">Periconia digitata</name>
    <dbReference type="NCBI Taxonomy" id="1303443"/>
    <lineage>
        <taxon>Eukaryota</taxon>
        <taxon>Fungi</taxon>
        <taxon>Dikarya</taxon>
        <taxon>Ascomycota</taxon>
        <taxon>Pezizomycotina</taxon>
        <taxon>Dothideomycetes</taxon>
        <taxon>Pleosporomycetidae</taxon>
        <taxon>Pleosporales</taxon>
        <taxon>Massarineae</taxon>
        <taxon>Periconiaceae</taxon>
        <taxon>Periconia</taxon>
    </lineage>
</organism>
<dbReference type="PROSITE" id="PS00478">
    <property type="entry name" value="LIM_DOMAIN_1"/>
    <property type="match status" value="1"/>
</dbReference>
<evidence type="ECO:0000256" key="3">
    <source>
        <dbReference type="ARBA" id="ARBA00022833"/>
    </source>
</evidence>
<name>A0A9W4UEZ5_9PLEO</name>
<feature type="compositionally biased region" description="Polar residues" evidence="6">
    <location>
        <begin position="812"/>
        <end position="822"/>
    </location>
</feature>
<feature type="compositionally biased region" description="Basic and acidic residues" evidence="6">
    <location>
        <begin position="840"/>
        <end position="852"/>
    </location>
</feature>
<feature type="compositionally biased region" description="Basic and acidic residues" evidence="6">
    <location>
        <begin position="265"/>
        <end position="276"/>
    </location>
</feature>
<dbReference type="OrthoDB" id="79452at2759"/>